<name>A0ABS7TGY3_9GAMM</name>
<comment type="caution">
    <text evidence="2">The sequence shown here is derived from an EMBL/GenBank/DDBJ whole genome shotgun (WGS) entry which is preliminary data.</text>
</comment>
<reference evidence="2" key="1">
    <citation type="submission" date="2021-09" db="EMBL/GenBank/DDBJ databases">
        <authorList>
            <person name="Wu T."/>
            <person name="Guo S.Z."/>
        </authorList>
    </citation>
    <scope>NUCLEOTIDE SEQUENCE</scope>
    <source>
        <strain evidence="2">RSS-23</strain>
    </source>
</reference>
<dbReference type="Proteomes" id="UP001430290">
    <property type="component" value="Unassembled WGS sequence"/>
</dbReference>
<gene>
    <name evidence="2" type="ORF">K7B09_12465</name>
</gene>
<organism evidence="2 3">
    <name type="scientific">Thermomonas beijingensis</name>
    <dbReference type="NCBI Taxonomy" id="2872701"/>
    <lineage>
        <taxon>Bacteria</taxon>
        <taxon>Pseudomonadati</taxon>
        <taxon>Pseudomonadota</taxon>
        <taxon>Gammaproteobacteria</taxon>
        <taxon>Lysobacterales</taxon>
        <taxon>Lysobacteraceae</taxon>
        <taxon>Thermomonas</taxon>
    </lineage>
</organism>
<feature type="transmembrane region" description="Helical" evidence="1">
    <location>
        <begin position="89"/>
        <end position="108"/>
    </location>
</feature>
<keyword evidence="3" id="KW-1185">Reference proteome</keyword>
<dbReference type="RefSeq" id="WP_223629803.1">
    <property type="nucleotide sequence ID" value="NZ_JAIQDJ010000012.1"/>
</dbReference>
<sequence length="122" mass="13562">MIFVLSSFVLSTIVAIWALRKIKDADPKTASLKISARSMALIGGMLLFGGIATIVFTLPASITDGSVLCMFPRRSCHVEILRSMDPSKYWIHVSILAAIPPICILFGLRILRFSRRMREVQP</sequence>
<feature type="transmembrane region" description="Helical" evidence="1">
    <location>
        <begin position="34"/>
        <end position="58"/>
    </location>
</feature>
<evidence type="ECO:0000313" key="3">
    <source>
        <dbReference type="Proteomes" id="UP001430290"/>
    </source>
</evidence>
<accession>A0ABS7TGY3</accession>
<keyword evidence="1" id="KW-0812">Transmembrane</keyword>
<evidence type="ECO:0000256" key="1">
    <source>
        <dbReference type="SAM" id="Phobius"/>
    </source>
</evidence>
<keyword evidence="1" id="KW-0472">Membrane</keyword>
<protein>
    <recommendedName>
        <fullName evidence="4">Integron gene cassette protein</fullName>
    </recommendedName>
</protein>
<keyword evidence="1" id="KW-1133">Transmembrane helix</keyword>
<dbReference type="EMBL" id="JAIQDJ010000012">
    <property type="protein sequence ID" value="MBZ4187134.1"/>
    <property type="molecule type" value="Genomic_DNA"/>
</dbReference>
<feature type="transmembrane region" description="Helical" evidence="1">
    <location>
        <begin position="6"/>
        <end position="22"/>
    </location>
</feature>
<evidence type="ECO:0008006" key="4">
    <source>
        <dbReference type="Google" id="ProtNLM"/>
    </source>
</evidence>
<proteinExistence type="predicted"/>
<evidence type="ECO:0000313" key="2">
    <source>
        <dbReference type="EMBL" id="MBZ4187134.1"/>
    </source>
</evidence>